<dbReference type="EMBL" id="RCMG01000717">
    <property type="protein sequence ID" value="KAG2850078.1"/>
    <property type="molecule type" value="Genomic_DNA"/>
</dbReference>
<dbReference type="CDD" id="cd09274">
    <property type="entry name" value="RNase_HI_RT_Ty3"/>
    <property type="match status" value="1"/>
</dbReference>
<name>A0A8T0YQL2_9STRA</name>
<dbReference type="CDD" id="cd01647">
    <property type="entry name" value="RT_LTR"/>
    <property type="match status" value="1"/>
</dbReference>
<protein>
    <recommendedName>
        <fullName evidence="3">Integrase catalytic domain-containing protein</fullName>
    </recommendedName>
</protein>
<evidence type="ECO:0000313" key="4">
    <source>
        <dbReference type="EMBL" id="KAG2850078.1"/>
    </source>
</evidence>
<evidence type="ECO:0000313" key="5">
    <source>
        <dbReference type="Proteomes" id="UP000735874"/>
    </source>
</evidence>
<dbReference type="InterPro" id="IPR036397">
    <property type="entry name" value="RNaseH_sf"/>
</dbReference>
<feature type="region of interest" description="Disordered" evidence="2">
    <location>
        <begin position="32"/>
        <end position="82"/>
    </location>
</feature>
<dbReference type="GO" id="GO:0003964">
    <property type="term" value="F:RNA-directed DNA polymerase activity"/>
    <property type="evidence" value="ECO:0007669"/>
    <property type="project" value="UniProtKB-KW"/>
</dbReference>
<feature type="compositionally biased region" description="Polar residues" evidence="2">
    <location>
        <begin position="1003"/>
        <end position="1052"/>
    </location>
</feature>
<dbReference type="Gene3D" id="1.10.340.70">
    <property type="match status" value="1"/>
</dbReference>
<dbReference type="InterPro" id="IPR050951">
    <property type="entry name" value="Retrovirus_Pol_polyprotein"/>
</dbReference>
<dbReference type="GO" id="GO:0016787">
    <property type="term" value="F:hydrolase activity"/>
    <property type="evidence" value="ECO:0007669"/>
    <property type="project" value="UniProtKB-KW"/>
</dbReference>
<dbReference type="PANTHER" id="PTHR37984:SF5">
    <property type="entry name" value="PROTEIN NYNRIN-LIKE"/>
    <property type="match status" value="1"/>
</dbReference>
<dbReference type="PANTHER" id="PTHR37984">
    <property type="entry name" value="PROTEIN CBG26694"/>
    <property type="match status" value="1"/>
</dbReference>
<keyword evidence="1" id="KW-0511">Multifunctional enzyme</keyword>
<dbReference type="InterPro" id="IPR001584">
    <property type="entry name" value="Integrase_cat-core"/>
</dbReference>
<feature type="compositionally biased region" description="Polar residues" evidence="2">
    <location>
        <begin position="49"/>
        <end position="73"/>
    </location>
</feature>
<dbReference type="InterPro" id="IPR000477">
    <property type="entry name" value="RT_dom"/>
</dbReference>
<accession>A0A8T0YQL2</accession>
<dbReference type="InterPro" id="IPR043502">
    <property type="entry name" value="DNA/RNA_pol_sf"/>
</dbReference>
<evidence type="ECO:0000256" key="2">
    <source>
        <dbReference type="SAM" id="MobiDB-lite"/>
    </source>
</evidence>
<feature type="region of interest" description="Disordered" evidence="2">
    <location>
        <begin position="1002"/>
        <end position="1063"/>
    </location>
</feature>
<dbReference type="SUPFAM" id="SSF56672">
    <property type="entry name" value="DNA/RNA polymerases"/>
    <property type="match status" value="1"/>
</dbReference>
<dbReference type="Pfam" id="PF00078">
    <property type="entry name" value="RVT_1"/>
    <property type="match status" value="1"/>
</dbReference>
<dbReference type="Proteomes" id="UP000735874">
    <property type="component" value="Unassembled WGS sequence"/>
</dbReference>
<feature type="compositionally biased region" description="Basic residues" evidence="2">
    <location>
        <begin position="136"/>
        <end position="150"/>
    </location>
</feature>
<evidence type="ECO:0000259" key="3">
    <source>
        <dbReference type="PROSITE" id="PS50994"/>
    </source>
</evidence>
<dbReference type="GO" id="GO:0004519">
    <property type="term" value="F:endonuclease activity"/>
    <property type="evidence" value="ECO:0007669"/>
    <property type="project" value="UniProtKB-KW"/>
</dbReference>
<dbReference type="Gene3D" id="3.30.420.10">
    <property type="entry name" value="Ribonuclease H-like superfamily/Ribonuclease H"/>
    <property type="match status" value="1"/>
</dbReference>
<feature type="compositionally biased region" description="Polar residues" evidence="2">
    <location>
        <begin position="156"/>
        <end position="174"/>
    </location>
</feature>
<dbReference type="InterPro" id="IPR041588">
    <property type="entry name" value="Integrase_H2C2"/>
</dbReference>
<dbReference type="InterPro" id="IPR041577">
    <property type="entry name" value="RT_RNaseH_2"/>
</dbReference>
<dbReference type="Pfam" id="PF17921">
    <property type="entry name" value="Integrase_H2C2"/>
    <property type="match status" value="1"/>
</dbReference>
<proteinExistence type="predicted"/>
<comment type="caution">
    <text evidence="4">The sequence shown here is derived from an EMBL/GenBank/DDBJ whole genome shotgun (WGS) entry which is preliminary data.</text>
</comment>
<dbReference type="VEuPathDB" id="FungiDB:PC110_g16930"/>
<gene>
    <name evidence="4" type="ORF">PC113_g17096</name>
</gene>
<dbReference type="GO" id="GO:0003676">
    <property type="term" value="F:nucleic acid binding"/>
    <property type="evidence" value="ECO:0007669"/>
    <property type="project" value="InterPro"/>
</dbReference>
<dbReference type="GO" id="GO:0015074">
    <property type="term" value="P:DNA integration"/>
    <property type="evidence" value="ECO:0007669"/>
    <property type="project" value="InterPro"/>
</dbReference>
<dbReference type="AlphaFoldDB" id="A0A8T0YQL2"/>
<dbReference type="FunFam" id="3.30.70.270:FF:000020">
    <property type="entry name" value="Transposon Tf2-6 polyprotein-like Protein"/>
    <property type="match status" value="1"/>
</dbReference>
<sequence>MDETSATSSSCKVGVSAPEVDTAVICSKITEGSAARRRGNKGVSAPGVDTNSAARRQGVKSASTSGVDDTASSVGGCKRPTPGKLACSRAAGLHDEAICNQSGLDCVRPRNKSADGYDNGNPPKAGPERGTSGAGLHKKKRQRKQHKLRKSRSETETLQEMSAEQTSDTTSSVETLDVLTRTCTGLQYRSIEMENPPTSASELTSLPAMSWMRFAKDLYDGRIEQICILSELERMKSEAEELRQLHAASTTESEDSQCEDEEGALRRAELGLAEDESLLRCSDKGIQHEIDLVPGTKYCVTRQWPLPRDQVKAIDDIFERRRQAGLVRESKSPHSAPTFCVKKPQGGWRIVHAYNKPNDAAIPAQTPITRKDVIIDSMAKSTIYSALDLRDGFYQILVRESDIALTAVSTPSGMLWEWLIMPQGLKNAHVTFNRCVTHLLRLVRDFAPSYFGDVFVHSRGVNGKTDVEVHKEHLRKLLGLMRKHKLYANLKKCIFRASEIPILGCLVGKNSVRPDPEKVRVISEWPTLSNVKELRQFLGLATYLFKYVENYAGKIRPLSQLLKKEAEWKWTAECQQAFDAVRQGLTEAPILAVADQDRPFHVVCDASDFAIGCALMQHVHEGRDRVVYYQSRQLKPAERNYPVHDKELLAMKYALAKFRVYLLGSGPFVVYTDHASLRTAVKSPHISQRMARWLSFFAEYDFRVEYKPKRLNVVADALSRRSDYAVKTADANRIGVERMSAPSSSLIDDVKAAYASDADAKQLLSYASAPSDGARRKLAPHLRARAHRYRVTEGLLLYSAVDDDALRMRIMYEYHDAPTAGHPGREKTYVLLTDDFYWNHKYKWVRKYAPLQSLPTPSECWQSISMDFVSGLPPDMSAEVTAVQTARQFVDMVFKHHGMPLDIVSDRDPRFTARFWQEVFTLLGTQLSMSTADHPQTDGQTERVNRVLGDLLKSYAHSFQQWSDCLPMAEFAINNSVHASTGHAPFYVNAMRHPRLPSMLGTVASSLSGGGSTVASEQPQKSADTDTVSAMTTQRQSASRSGNETTDKNYGSGTDGAQAGPAAEKNAVLNKPFSTQAMDFVQRRQAVIRFVQDAIAASVDRQKLNADNVGRGNTNEFEKGSLVFYSEPA</sequence>
<dbReference type="InterPro" id="IPR043128">
    <property type="entry name" value="Rev_trsase/Diguanyl_cyclase"/>
</dbReference>
<dbReference type="PROSITE" id="PS50994">
    <property type="entry name" value="INTEGRASE"/>
    <property type="match status" value="1"/>
</dbReference>
<dbReference type="Pfam" id="PF17919">
    <property type="entry name" value="RT_RNaseH_2"/>
    <property type="match status" value="1"/>
</dbReference>
<evidence type="ECO:0000256" key="1">
    <source>
        <dbReference type="ARBA" id="ARBA00023268"/>
    </source>
</evidence>
<dbReference type="SUPFAM" id="SSF53098">
    <property type="entry name" value="Ribonuclease H-like"/>
    <property type="match status" value="1"/>
</dbReference>
<feature type="domain" description="Integrase catalytic" evidence="3">
    <location>
        <begin position="881"/>
        <end position="993"/>
    </location>
</feature>
<organism evidence="4 5">
    <name type="scientific">Phytophthora cactorum</name>
    <dbReference type="NCBI Taxonomy" id="29920"/>
    <lineage>
        <taxon>Eukaryota</taxon>
        <taxon>Sar</taxon>
        <taxon>Stramenopiles</taxon>
        <taxon>Oomycota</taxon>
        <taxon>Peronosporomycetes</taxon>
        <taxon>Peronosporales</taxon>
        <taxon>Peronosporaceae</taxon>
        <taxon>Phytophthora</taxon>
    </lineage>
</organism>
<dbReference type="Gene3D" id="3.30.70.270">
    <property type="match status" value="2"/>
</dbReference>
<reference evidence="4" key="1">
    <citation type="submission" date="2018-10" db="EMBL/GenBank/DDBJ databases">
        <title>Effector identification in a new, highly contiguous assembly of the strawberry crown rot pathogen Phytophthora cactorum.</title>
        <authorList>
            <person name="Armitage A.D."/>
            <person name="Nellist C.F."/>
            <person name="Bates H."/>
            <person name="Vickerstaff R.J."/>
            <person name="Harrison R.J."/>
        </authorList>
    </citation>
    <scope>NUCLEOTIDE SEQUENCE</scope>
    <source>
        <strain evidence="4">15-7</strain>
    </source>
</reference>
<dbReference type="InterPro" id="IPR012337">
    <property type="entry name" value="RNaseH-like_sf"/>
</dbReference>
<feature type="region of interest" description="Disordered" evidence="2">
    <location>
        <begin position="110"/>
        <end position="176"/>
    </location>
</feature>
<dbReference type="Gene3D" id="3.10.10.10">
    <property type="entry name" value="HIV Type 1 Reverse Transcriptase, subunit A, domain 1"/>
    <property type="match status" value="1"/>
</dbReference>